<protein>
    <submittedName>
        <fullName evidence="2">General stress protein</fullName>
    </submittedName>
</protein>
<keyword evidence="3" id="KW-1185">Reference proteome</keyword>
<evidence type="ECO:0000313" key="3">
    <source>
        <dbReference type="Proteomes" id="UP001526147"/>
    </source>
</evidence>
<sequence length="114" mass="13104">MKPYIEEFQNEENLEQAVNMLKSKGVQATDLYVLTHDDDRTERISDKADTNLIGVEETGLTKTLENLFVKKGDEIRNKLHELGFSTAEAEMYEEKLDQGKALLIIKNPEQYQLV</sequence>
<evidence type="ECO:0000259" key="1">
    <source>
        <dbReference type="Pfam" id="PF11181"/>
    </source>
</evidence>
<organism evidence="2 3">
    <name type="scientific">Metabacillus halosaccharovorans</name>
    <dbReference type="NCBI Taxonomy" id="930124"/>
    <lineage>
        <taxon>Bacteria</taxon>
        <taxon>Bacillati</taxon>
        <taxon>Bacillota</taxon>
        <taxon>Bacilli</taxon>
        <taxon>Bacillales</taxon>
        <taxon>Bacillaceae</taxon>
        <taxon>Metabacillus</taxon>
    </lineage>
</organism>
<gene>
    <name evidence="2" type="ORF">OIH86_10145</name>
</gene>
<reference evidence="2 3" key="1">
    <citation type="submission" date="2022-10" db="EMBL/GenBank/DDBJ databases">
        <title>Draft genome assembly of moderately radiation resistant bacterium Metabacillus halosaccharovorans.</title>
        <authorList>
            <person name="Pal S."/>
            <person name="Gopinathan A."/>
        </authorList>
    </citation>
    <scope>NUCLEOTIDE SEQUENCE [LARGE SCALE GENOMIC DNA]</scope>
    <source>
        <strain evidence="2 3">VITHBRA001</strain>
    </source>
</reference>
<dbReference type="Pfam" id="PF11181">
    <property type="entry name" value="YflT"/>
    <property type="match status" value="1"/>
</dbReference>
<dbReference type="Proteomes" id="UP001526147">
    <property type="component" value="Unassembled WGS sequence"/>
</dbReference>
<feature type="domain" description="General stress protein 17M-like" evidence="1">
    <location>
        <begin position="5"/>
        <end position="99"/>
    </location>
</feature>
<name>A0ABT3DG35_9BACI</name>
<dbReference type="EMBL" id="JAOYEY010000035">
    <property type="protein sequence ID" value="MCV9886019.1"/>
    <property type="molecule type" value="Genomic_DNA"/>
</dbReference>
<proteinExistence type="predicted"/>
<evidence type="ECO:0000313" key="2">
    <source>
        <dbReference type="EMBL" id="MCV9886019.1"/>
    </source>
</evidence>
<dbReference type="RefSeq" id="WP_026560752.1">
    <property type="nucleotide sequence ID" value="NZ_JAOYEY010000035.1"/>
</dbReference>
<dbReference type="InterPro" id="IPR025889">
    <property type="entry name" value="GSP17M-like_dom"/>
</dbReference>
<comment type="caution">
    <text evidence="2">The sequence shown here is derived from an EMBL/GenBank/DDBJ whole genome shotgun (WGS) entry which is preliminary data.</text>
</comment>
<accession>A0ABT3DG35</accession>